<protein>
    <submittedName>
        <fullName evidence="2">RpsE</fullName>
    </submittedName>
</protein>
<dbReference type="EMBL" id="AZIM01007895">
    <property type="protein sequence ID" value="ETE57703.1"/>
    <property type="molecule type" value="Genomic_DNA"/>
</dbReference>
<reference evidence="2 3" key="1">
    <citation type="journal article" date="2013" name="Proc. Natl. Acad. Sci. U.S.A.">
        <title>The king cobra genome reveals dynamic gene evolution and adaptation in the snake venom system.</title>
        <authorList>
            <person name="Vonk F.J."/>
            <person name="Casewell N.R."/>
            <person name="Henkel C.V."/>
            <person name="Heimberg A.M."/>
            <person name="Jansen H.J."/>
            <person name="McCleary R.J."/>
            <person name="Kerkkamp H.M."/>
            <person name="Vos R.A."/>
            <person name="Guerreiro I."/>
            <person name="Calvete J.J."/>
            <person name="Wuster W."/>
            <person name="Woods A.E."/>
            <person name="Logan J.M."/>
            <person name="Harrison R.A."/>
            <person name="Castoe T.A."/>
            <person name="de Koning A.P."/>
            <person name="Pollock D.D."/>
            <person name="Yandell M."/>
            <person name="Calderon D."/>
            <person name="Renjifo C."/>
            <person name="Currier R.B."/>
            <person name="Salgado D."/>
            <person name="Pla D."/>
            <person name="Sanz L."/>
            <person name="Hyder A.S."/>
            <person name="Ribeiro J.M."/>
            <person name="Arntzen J.W."/>
            <person name="van den Thillart G.E."/>
            <person name="Boetzer M."/>
            <person name="Pirovano W."/>
            <person name="Dirks R.P."/>
            <person name="Spaink H.P."/>
            <person name="Duboule D."/>
            <person name="McGlinn E."/>
            <person name="Kini R.M."/>
            <person name="Richardson M.K."/>
        </authorList>
    </citation>
    <scope>NUCLEOTIDE SEQUENCE</scope>
    <source>
        <tissue evidence="2">Blood</tissue>
    </source>
</reference>
<gene>
    <name evidence="2" type="primary">rpsE</name>
    <name evidence="2" type="ORF">L345_16579</name>
</gene>
<feature type="compositionally biased region" description="Basic and acidic residues" evidence="1">
    <location>
        <begin position="20"/>
        <end position="45"/>
    </location>
</feature>
<evidence type="ECO:0000256" key="1">
    <source>
        <dbReference type="SAM" id="MobiDB-lite"/>
    </source>
</evidence>
<dbReference type="AlphaFoldDB" id="V8N7R8"/>
<dbReference type="Proteomes" id="UP000018936">
    <property type="component" value="Unassembled WGS sequence"/>
</dbReference>
<comment type="caution">
    <text evidence="2">The sequence shown here is derived from an EMBL/GenBank/DDBJ whole genome shotgun (WGS) entry which is preliminary data.</text>
</comment>
<sequence>MTGNCPAVESLLVQPPALEGDPRSLEGRKEGGRGRGRGREGEGGRERKRKEGRKEARKEERERGRKGRKF</sequence>
<keyword evidence="3" id="KW-1185">Reference proteome</keyword>
<evidence type="ECO:0000313" key="3">
    <source>
        <dbReference type="Proteomes" id="UP000018936"/>
    </source>
</evidence>
<feature type="non-terminal residue" evidence="2">
    <location>
        <position position="1"/>
    </location>
</feature>
<feature type="region of interest" description="Disordered" evidence="1">
    <location>
        <begin position="1"/>
        <end position="70"/>
    </location>
</feature>
<feature type="compositionally biased region" description="Basic and acidic residues" evidence="1">
    <location>
        <begin position="52"/>
        <end position="63"/>
    </location>
</feature>
<organism evidence="2 3">
    <name type="scientific">Ophiophagus hannah</name>
    <name type="common">King cobra</name>
    <name type="synonym">Naja hannah</name>
    <dbReference type="NCBI Taxonomy" id="8665"/>
    <lineage>
        <taxon>Eukaryota</taxon>
        <taxon>Metazoa</taxon>
        <taxon>Chordata</taxon>
        <taxon>Craniata</taxon>
        <taxon>Vertebrata</taxon>
        <taxon>Euteleostomi</taxon>
        <taxon>Lepidosauria</taxon>
        <taxon>Squamata</taxon>
        <taxon>Bifurcata</taxon>
        <taxon>Unidentata</taxon>
        <taxon>Episquamata</taxon>
        <taxon>Toxicofera</taxon>
        <taxon>Serpentes</taxon>
        <taxon>Colubroidea</taxon>
        <taxon>Elapidae</taxon>
        <taxon>Elapinae</taxon>
        <taxon>Ophiophagus</taxon>
    </lineage>
</organism>
<evidence type="ECO:0000313" key="2">
    <source>
        <dbReference type="EMBL" id="ETE57703.1"/>
    </source>
</evidence>
<proteinExistence type="predicted"/>
<name>V8N7R8_OPHHA</name>
<accession>V8N7R8</accession>